<sequence length="53" mass="6257">MSEHSSLVRLISESNLDDWERCLEAELDNFDISNYIFGEIEESDIEAKEDYKK</sequence>
<dbReference type="Proteomes" id="UP001303222">
    <property type="component" value="Unassembled WGS sequence"/>
</dbReference>
<evidence type="ECO:0000313" key="1">
    <source>
        <dbReference type="EMBL" id="KAK3946717.1"/>
    </source>
</evidence>
<comment type="caution">
    <text evidence="1">The sequence shown here is derived from an EMBL/GenBank/DDBJ whole genome shotgun (WGS) entry which is preliminary data.</text>
</comment>
<protein>
    <submittedName>
        <fullName evidence="1">Uncharacterized protein</fullName>
    </submittedName>
</protein>
<organism evidence="1 2">
    <name type="scientific">Pseudoneurospora amorphoporcata</name>
    <dbReference type="NCBI Taxonomy" id="241081"/>
    <lineage>
        <taxon>Eukaryota</taxon>
        <taxon>Fungi</taxon>
        <taxon>Dikarya</taxon>
        <taxon>Ascomycota</taxon>
        <taxon>Pezizomycotina</taxon>
        <taxon>Sordariomycetes</taxon>
        <taxon>Sordariomycetidae</taxon>
        <taxon>Sordariales</taxon>
        <taxon>Sordariaceae</taxon>
        <taxon>Pseudoneurospora</taxon>
    </lineage>
</organism>
<proteinExistence type="predicted"/>
<dbReference type="AlphaFoldDB" id="A0AAN6NJ04"/>
<gene>
    <name evidence="1" type="ORF">QBC32DRAFT_319699</name>
</gene>
<reference evidence="1" key="2">
    <citation type="submission" date="2023-06" db="EMBL/GenBank/DDBJ databases">
        <authorList>
            <consortium name="Lawrence Berkeley National Laboratory"/>
            <person name="Mondo S.J."/>
            <person name="Hensen N."/>
            <person name="Bonometti L."/>
            <person name="Westerberg I."/>
            <person name="Brannstrom I.O."/>
            <person name="Guillou S."/>
            <person name="Cros-Aarteil S."/>
            <person name="Calhoun S."/>
            <person name="Haridas S."/>
            <person name="Kuo A."/>
            <person name="Pangilinan J."/>
            <person name="Riley R."/>
            <person name="Labutti K."/>
            <person name="Andreopoulos B."/>
            <person name="Lipzen A."/>
            <person name="Chen C."/>
            <person name="Yanf M."/>
            <person name="Daum C."/>
            <person name="Ng V."/>
            <person name="Clum A."/>
            <person name="Steindorff A."/>
            <person name="Ohm R."/>
            <person name="Martin F."/>
            <person name="Silar P."/>
            <person name="Natvig D."/>
            <person name="Lalanne C."/>
            <person name="Gautier V."/>
            <person name="Ament-Velasquez S.L."/>
            <person name="Kruys A."/>
            <person name="Hutchinson M.I."/>
            <person name="Powell A.J."/>
            <person name="Barry K."/>
            <person name="Miller A.N."/>
            <person name="Grigoriev I.V."/>
            <person name="Debuchy R."/>
            <person name="Gladieux P."/>
            <person name="Thoren M.H."/>
            <person name="Johannesson H."/>
        </authorList>
    </citation>
    <scope>NUCLEOTIDE SEQUENCE</scope>
    <source>
        <strain evidence="1">CBS 626.80</strain>
    </source>
</reference>
<accession>A0AAN6NJ04</accession>
<keyword evidence="2" id="KW-1185">Reference proteome</keyword>
<dbReference type="EMBL" id="MU859553">
    <property type="protein sequence ID" value="KAK3946717.1"/>
    <property type="molecule type" value="Genomic_DNA"/>
</dbReference>
<reference evidence="1" key="1">
    <citation type="journal article" date="2023" name="Mol. Phylogenet. Evol.">
        <title>Genome-scale phylogeny and comparative genomics of the fungal order Sordariales.</title>
        <authorList>
            <person name="Hensen N."/>
            <person name="Bonometti L."/>
            <person name="Westerberg I."/>
            <person name="Brannstrom I.O."/>
            <person name="Guillou S."/>
            <person name="Cros-Aarteil S."/>
            <person name="Calhoun S."/>
            <person name="Haridas S."/>
            <person name="Kuo A."/>
            <person name="Mondo S."/>
            <person name="Pangilinan J."/>
            <person name="Riley R."/>
            <person name="LaButti K."/>
            <person name="Andreopoulos B."/>
            <person name="Lipzen A."/>
            <person name="Chen C."/>
            <person name="Yan M."/>
            <person name="Daum C."/>
            <person name="Ng V."/>
            <person name="Clum A."/>
            <person name="Steindorff A."/>
            <person name="Ohm R.A."/>
            <person name="Martin F."/>
            <person name="Silar P."/>
            <person name="Natvig D.O."/>
            <person name="Lalanne C."/>
            <person name="Gautier V."/>
            <person name="Ament-Velasquez S.L."/>
            <person name="Kruys A."/>
            <person name="Hutchinson M.I."/>
            <person name="Powell A.J."/>
            <person name="Barry K."/>
            <person name="Miller A.N."/>
            <person name="Grigoriev I.V."/>
            <person name="Debuchy R."/>
            <person name="Gladieux P."/>
            <person name="Hiltunen Thoren M."/>
            <person name="Johannesson H."/>
        </authorList>
    </citation>
    <scope>NUCLEOTIDE SEQUENCE</scope>
    <source>
        <strain evidence="1">CBS 626.80</strain>
    </source>
</reference>
<name>A0AAN6NJ04_9PEZI</name>
<evidence type="ECO:0000313" key="2">
    <source>
        <dbReference type="Proteomes" id="UP001303222"/>
    </source>
</evidence>